<reference evidence="4" key="2">
    <citation type="submission" date="2025-09" db="UniProtKB">
        <authorList>
            <consortium name="Ensembl"/>
        </authorList>
    </citation>
    <scope>IDENTIFICATION</scope>
</reference>
<feature type="signal peptide" evidence="2">
    <location>
        <begin position="1"/>
        <end position="21"/>
    </location>
</feature>
<keyword evidence="2" id="KW-0732">Signal</keyword>
<accession>A0A3B3VT46</accession>
<dbReference type="InterPro" id="IPR001304">
    <property type="entry name" value="C-type_lectin-like"/>
</dbReference>
<dbReference type="PANTHER" id="PTHR45784">
    <property type="entry name" value="C-TYPE LECTIN DOMAIN FAMILY 20 MEMBER A-RELATED"/>
    <property type="match status" value="1"/>
</dbReference>
<dbReference type="PANTHER" id="PTHR45784:SF3">
    <property type="entry name" value="C-TYPE LECTIN DOMAIN FAMILY 4 MEMBER K-LIKE-RELATED"/>
    <property type="match status" value="1"/>
</dbReference>
<dbReference type="InterPro" id="IPR016187">
    <property type="entry name" value="CTDL_fold"/>
</dbReference>
<dbReference type="Gene3D" id="3.10.100.10">
    <property type="entry name" value="Mannose-Binding Protein A, subunit A"/>
    <property type="match status" value="1"/>
</dbReference>
<feature type="domain" description="C-type lectin" evidence="3">
    <location>
        <begin position="21"/>
        <end position="161"/>
    </location>
</feature>
<dbReference type="AlphaFoldDB" id="A0A3B3VT46"/>
<dbReference type="Pfam" id="PF00059">
    <property type="entry name" value="Lectin_C"/>
    <property type="match status" value="1"/>
</dbReference>
<name>A0A3B3VT46_9TELE</name>
<reference evidence="4" key="1">
    <citation type="submission" date="2025-08" db="UniProtKB">
        <authorList>
            <consortium name="Ensembl"/>
        </authorList>
    </citation>
    <scope>IDENTIFICATION</scope>
</reference>
<keyword evidence="1" id="KW-1015">Disulfide bond</keyword>
<feature type="chain" id="PRO_5017312000" description="C-type lectin domain-containing protein" evidence="2">
    <location>
        <begin position="22"/>
        <end position="173"/>
    </location>
</feature>
<sequence>SMFALNLSLFVSGTLLRVSLAQTRQYYFVNTTLNWTDAQSLCRRDYADLATAESTADVEAVVRSAADYTGEYLTMHTPLRRACLAWIGLYDDLVNSWKWSLNDSSFYGDGEQTFRNCTSLFRNWAFGQPNHGGEECMATHFNESGKWHDQDCSLSYPFICYKPKIRLLHREID</sequence>
<dbReference type="STRING" id="48699.ENSPLAP00000027979"/>
<dbReference type="PROSITE" id="PS50041">
    <property type="entry name" value="C_TYPE_LECTIN_2"/>
    <property type="match status" value="1"/>
</dbReference>
<organism evidence="4 5">
    <name type="scientific">Poecilia latipinna</name>
    <name type="common">sailfin molly</name>
    <dbReference type="NCBI Taxonomy" id="48699"/>
    <lineage>
        <taxon>Eukaryota</taxon>
        <taxon>Metazoa</taxon>
        <taxon>Chordata</taxon>
        <taxon>Craniata</taxon>
        <taxon>Vertebrata</taxon>
        <taxon>Euteleostomi</taxon>
        <taxon>Actinopterygii</taxon>
        <taxon>Neopterygii</taxon>
        <taxon>Teleostei</taxon>
        <taxon>Neoteleostei</taxon>
        <taxon>Acanthomorphata</taxon>
        <taxon>Ovalentaria</taxon>
        <taxon>Atherinomorphae</taxon>
        <taxon>Cyprinodontiformes</taxon>
        <taxon>Poeciliidae</taxon>
        <taxon>Poeciliinae</taxon>
        <taxon>Poecilia</taxon>
    </lineage>
</organism>
<evidence type="ECO:0000313" key="5">
    <source>
        <dbReference type="Proteomes" id="UP000261500"/>
    </source>
</evidence>
<evidence type="ECO:0000313" key="4">
    <source>
        <dbReference type="Ensembl" id="ENSPLAP00000027979.1"/>
    </source>
</evidence>
<dbReference type="SMART" id="SM00034">
    <property type="entry name" value="CLECT"/>
    <property type="match status" value="1"/>
</dbReference>
<dbReference type="GeneTree" id="ENSGT00940000163911"/>
<evidence type="ECO:0000256" key="1">
    <source>
        <dbReference type="ARBA" id="ARBA00023157"/>
    </source>
</evidence>
<dbReference type="SUPFAM" id="SSF56436">
    <property type="entry name" value="C-type lectin-like"/>
    <property type="match status" value="1"/>
</dbReference>
<dbReference type="InterPro" id="IPR016186">
    <property type="entry name" value="C-type_lectin-like/link_sf"/>
</dbReference>
<evidence type="ECO:0000256" key="2">
    <source>
        <dbReference type="SAM" id="SignalP"/>
    </source>
</evidence>
<dbReference type="Proteomes" id="UP000261500">
    <property type="component" value="Unplaced"/>
</dbReference>
<dbReference type="PROSITE" id="PS00615">
    <property type="entry name" value="C_TYPE_LECTIN_1"/>
    <property type="match status" value="1"/>
</dbReference>
<dbReference type="InterPro" id="IPR018378">
    <property type="entry name" value="C-type_lectin_CS"/>
</dbReference>
<keyword evidence="5" id="KW-1185">Reference proteome</keyword>
<evidence type="ECO:0000259" key="3">
    <source>
        <dbReference type="PROSITE" id="PS50041"/>
    </source>
</evidence>
<proteinExistence type="predicted"/>
<protein>
    <recommendedName>
        <fullName evidence="3">C-type lectin domain-containing protein</fullName>
    </recommendedName>
</protein>
<dbReference type="Ensembl" id="ENSPLAT00000023259.1">
    <property type="protein sequence ID" value="ENSPLAP00000027979.1"/>
    <property type="gene ID" value="ENSPLAG00000017009.1"/>
</dbReference>